<dbReference type="OrthoDB" id="341421at2759"/>
<dbReference type="PANTHER" id="PTHR13271:SF34">
    <property type="entry name" value="N-LYSINE METHYLTRANSFERASE SETD6"/>
    <property type="match status" value="1"/>
</dbReference>
<dbReference type="GO" id="GO:0005634">
    <property type="term" value="C:nucleus"/>
    <property type="evidence" value="ECO:0007669"/>
    <property type="project" value="TreeGrafter"/>
</dbReference>
<dbReference type="InterPro" id="IPR050600">
    <property type="entry name" value="SETD3_SETD6_MTase"/>
</dbReference>
<dbReference type="InterPro" id="IPR001214">
    <property type="entry name" value="SET_dom"/>
</dbReference>
<evidence type="ECO:0000259" key="1">
    <source>
        <dbReference type="PROSITE" id="PS50280"/>
    </source>
</evidence>
<dbReference type="AlphaFoldDB" id="A0A8J6ASH7"/>
<gene>
    <name evidence="2" type="ORF">J8273_7494</name>
</gene>
<dbReference type="EMBL" id="JAHDYR010000062">
    <property type="protein sequence ID" value="KAG9391220.1"/>
    <property type="molecule type" value="Genomic_DNA"/>
</dbReference>
<dbReference type="Gene3D" id="3.90.1410.10">
    <property type="entry name" value="set domain protein methyltransferase, domain 1"/>
    <property type="match status" value="1"/>
</dbReference>
<keyword evidence="3" id="KW-1185">Reference proteome</keyword>
<protein>
    <submittedName>
        <fullName evidence="2">SET domain</fullName>
    </submittedName>
</protein>
<evidence type="ECO:0000313" key="2">
    <source>
        <dbReference type="EMBL" id="KAG9391220.1"/>
    </source>
</evidence>
<dbReference type="SUPFAM" id="SSF82199">
    <property type="entry name" value="SET domain"/>
    <property type="match status" value="1"/>
</dbReference>
<feature type="domain" description="SET" evidence="1">
    <location>
        <begin position="18"/>
        <end position="234"/>
    </location>
</feature>
<comment type="caution">
    <text evidence="2">The sequence shown here is derived from an EMBL/GenBank/DDBJ whole genome shotgun (WGS) entry which is preliminary data.</text>
</comment>
<dbReference type="GO" id="GO:0016279">
    <property type="term" value="F:protein-lysine N-methyltransferase activity"/>
    <property type="evidence" value="ECO:0007669"/>
    <property type="project" value="TreeGrafter"/>
</dbReference>
<evidence type="ECO:0000313" key="3">
    <source>
        <dbReference type="Proteomes" id="UP000717585"/>
    </source>
</evidence>
<sequence>MNDEYAMWMEERGFKVIPEVELSTRSVSGLGVVSNNHITAGTVVATIPASSILTYRNTTIKHIIEDRIDVLLNDSSGDWVPLALALLFELHYSPNSQWEPYLATLPAPTTKWLPFHWSEDEIETLSGTDLLGDIRDNQQRMDAAFVELVQPFTAAHTDFFPRPVTLTMFRHVCHVLMSYSFQHGAWGTVLPPFVSAFNHRPSGHTVSLVQTGNSYQIVTDTTISPGEELWLSYGDLDTPNLLLKYGFVPHDPVPREVVRVAGGLLVEVCPAVEDIDPDFIAGFLDVEKGVPLTDIDLPINYHPASRVIEADEILVLVSSAIGLSDEPVWPPAELSVRQACIDLVSRRLGLLGEPRGKGAPIVRCERTVLENALQQLG</sequence>
<dbReference type="InterPro" id="IPR046341">
    <property type="entry name" value="SET_dom_sf"/>
</dbReference>
<dbReference type="PROSITE" id="PS50280">
    <property type="entry name" value="SET"/>
    <property type="match status" value="1"/>
</dbReference>
<reference evidence="2" key="1">
    <citation type="submission" date="2021-05" db="EMBL/GenBank/DDBJ databases">
        <title>A free-living protist that lacks canonical eukaryotic 1 DNA replication and segregation systems.</title>
        <authorList>
            <person name="Salas-Leiva D.E."/>
            <person name="Tromer E.C."/>
            <person name="Curtis B.A."/>
            <person name="Jerlstrom-Hultqvist J."/>
            <person name="Kolisko M."/>
            <person name="Yi Z."/>
            <person name="Salas-Leiva J.S."/>
            <person name="Gallot-Lavallee L."/>
            <person name="Kops G.J.P.L."/>
            <person name="Archibald J.M."/>
            <person name="Simpson A.G.B."/>
            <person name="Roger A.J."/>
        </authorList>
    </citation>
    <scope>NUCLEOTIDE SEQUENCE</scope>
    <source>
        <strain evidence="2">BICM</strain>
    </source>
</reference>
<dbReference type="Pfam" id="PF00856">
    <property type="entry name" value="SET"/>
    <property type="match status" value="1"/>
</dbReference>
<dbReference type="CDD" id="cd10527">
    <property type="entry name" value="SET_LSMT"/>
    <property type="match status" value="1"/>
</dbReference>
<organism evidence="2 3">
    <name type="scientific">Carpediemonas membranifera</name>
    <dbReference type="NCBI Taxonomy" id="201153"/>
    <lineage>
        <taxon>Eukaryota</taxon>
        <taxon>Metamonada</taxon>
        <taxon>Carpediemonas-like organisms</taxon>
        <taxon>Carpediemonas</taxon>
    </lineage>
</organism>
<dbReference type="PANTHER" id="PTHR13271">
    <property type="entry name" value="UNCHARACTERIZED PUTATIVE METHYLTRANSFERASE"/>
    <property type="match status" value="1"/>
</dbReference>
<dbReference type="Proteomes" id="UP000717585">
    <property type="component" value="Unassembled WGS sequence"/>
</dbReference>
<accession>A0A8J6ASH7</accession>
<proteinExistence type="predicted"/>
<name>A0A8J6ASH7_9EUKA</name>